<evidence type="ECO:0000256" key="1">
    <source>
        <dbReference type="SAM" id="Phobius"/>
    </source>
</evidence>
<evidence type="ECO:0000313" key="3">
    <source>
        <dbReference type="Proteomes" id="UP000815325"/>
    </source>
</evidence>
<sequence length="238" mass="26646">MFDISTYLGRYCVCYRCTSFQACSIAAGLSYPLHLYHHEACSIGTGLSHLLQLYHEEVTALNSAEAEAVGIVGLGHALSHASVRHRTLLLLIILQMCGPLVLAGAFLAARSLMCILCNLTTNEWYNRHCYVYLNHEAVGYCNRGVAHNCVQFWVQPSEDKWHEFEVGDKEMIERGTNMLSLWSPGIFLCAMDVFKAQQKAWAQRREDERIVKALVKSGQPLQPAQLASLARHTSSNES</sequence>
<reference evidence="2" key="1">
    <citation type="submission" date="2017-08" db="EMBL/GenBank/DDBJ databases">
        <authorList>
            <person name="Polle J.E."/>
            <person name="Barry K."/>
            <person name="Cushman J."/>
            <person name="Schmutz J."/>
            <person name="Tran D."/>
            <person name="Hathwaick L.T."/>
            <person name="Yim W.C."/>
            <person name="Jenkins J."/>
            <person name="Mckie-Krisberg Z.M."/>
            <person name="Prochnik S."/>
            <person name="Lindquist E."/>
            <person name="Dockter R.B."/>
            <person name="Adam C."/>
            <person name="Molina H."/>
            <person name="Bunkerborg J."/>
            <person name="Jin E."/>
            <person name="Buchheim M."/>
            <person name="Magnuson J."/>
        </authorList>
    </citation>
    <scope>NUCLEOTIDE SEQUENCE</scope>
    <source>
        <strain evidence="2">CCAP 19/18</strain>
    </source>
</reference>
<evidence type="ECO:0000313" key="2">
    <source>
        <dbReference type="EMBL" id="KAF5828178.1"/>
    </source>
</evidence>
<keyword evidence="3" id="KW-1185">Reference proteome</keyword>
<comment type="caution">
    <text evidence="2">The sequence shown here is derived from an EMBL/GenBank/DDBJ whole genome shotgun (WGS) entry which is preliminary data.</text>
</comment>
<proteinExistence type="predicted"/>
<accession>A0ABQ7G0P5</accession>
<keyword evidence="1" id="KW-0812">Transmembrane</keyword>
<keyword evidence="1" id="KW-0472">Membrane</keyword>
<feature type="transmembrane region" description="Helical" evidence="1">
    <location>
        <begin position="88"/>
        <end position="109"/>
    </location>
</feature>
<protein>
    <submittedName>
        <fullName evidence="2">Uncharacterized protein</fullName>
    </submittedName>
</protein>
<name>A0ABQ7G0P5_DUNSA</name>
<keyword evidence="1" id="KW-1133">Transmembrane helix</keyword>
<gene>
    <name evidence="2" type="ORF">DUNSADRAFT_18084</name>
</gene>
<dbReference type="Proteomes" id="UP000815325">
    <property type="component" value="Unassembled WGS sequence"/>
</dbReference>
<organism evidence="2 3">
    <name type="scientific">Dunaliella salina</name>
    <name type="common">Green alga</name>
    <name type="synonym">Protococcus salinus</name>
    <dbReference type="NCBI Taxonomy" id="3046"/>
    <lineage>
        <taxon>Eukaryota</taxon>
        <taxon>Viridiplantae</taxon>
        <taxon>Chlorophyta</taxon>
        <taxon>core chlorophytes</taxon>
        <taxon>Chlorophyceae</taxon>
        <taxon>CS clade</taxon>
        <taxon>Chlamydomonadales</taxon>
        <taxon>Dunaliellaceae</taxon>
        <taxon>Dunaliella</taxon>
    </lineage>
</organism>
<dbReference type="EMBL" id="MU070347">
    <property type="protein sequence ID" value="KAF5828178.1"/>
    <property type="molecule type" value="Genomic_DNA"/>
</dbReference>